<evidence type="ECO:0000313" key="4">
    <source>
        <dbReference type="Proteomes" id="UP000247498"/>
    </source>
</evidence>
<organism evidence="3 4">
    <name type="scientific">Raphidocelis subcapitata</name>
    <dbReference type="NCBI Taxonomy" id="307507"/>
    <lineage>
        <taxon>Eukaryota</taxon>
        <taxon>Viridiplantae</taxon>
        <taxon>Chlorophyta</taxon>
        <taxon>core chlorophytes</taxon>
        <taxon>Chlorophyceae</taxon>
        <taxon>CS clade</taxon>
        <taxon>Sphaeropleales</taxon>
        <taxon>Selenastraceae</taxon>
        <taxon>Raphidocelis</taxon>
    </lineage>
</organism>
<reference evidence="3 4" key="1">
    <citation type="journal article" date="2018" name="Sci. Rep.">
        <title>Raphidocelis subcapitata (=Pseudokirchneriella subcapitata) provides an insight into genome evolution and environmental adaptations in the Sphaeropleales.</title>
        <authorList>
            <person name="Suzuki S."/>
            <person name="Yamaguchi H."/>
            <person name="Nakajima N."/>
            <person name="Kawachi M."/>
        </authorList>
    </citation>
    <scope>NUCLEOTIDE SEQUENCE [LARGE SCALE GENOMIC DNA]</scope>
    <source>
        <strain evidence="3 4">NIES-35</strain>
    </source>
</reference>
<dbReference type="InParanoid" id="A0A2V0NXP1"/>
<keyword evidence="1" id="KW-0175">Coiled coil</keyword>
<dbReference type="PANTHER" id="PTHR46573">
    <property type="entry name" value="WD REPEAT, SAM AND U-BOX DOMAIN-CONTAINING PROTEIN 1"/>
    <property type="match status" value="1"/>
</dbReference>
<accession>A0A2V0NXP1</accession>
<dbReference type="UniPathway" id="UPA00143"/>
<evidence type="ECO:0000259" key="2">
    <source>
        <dbReference type="PROSITE" id="PS51698"/>
    </source>
</evidence>
<comment type="caution">
    <text evidence="3">The sequence shown here is derived from an EMBL/GenBank/DDBJ whole genome shotgun (WGS) entry which is preliminary data.</text>
</comment>
<dbReference type="InterPro" id="IPR013083">
    <property type="entry name" value="Znf_RING/FYVE/PHD"/>
</dbReference>
<dbReference type="InterPro" id="IPR003613">
    <property type="entry name" value="Ubox_domain"/>
</dbReference>
<dbReference type="Gene3D" id="3.30.40.10">
    <property type="entry name" value="Zinc/RING finger domain, C3HC4 (zinc finger)"/>
    <property type="match status" value="1"/>
</dbReference>
<evidence type="ECO:0000256" key="1">
    <source>
        <dbReference type="SAM" id="Coils"/>
    </source>
</evidence>
<sequence length="397" mass="41583">MEFAFSGGGGGGGGGARRGVRLDFVLGADGHAAGRRGAQQQCWHVQRAAARTHAAPQPGHAGASAAAPRLRLPSLPQLPSPGLPCSWRALAAAGLVGANVLALAWLARRAWLDAAARRAAADAAEAAEARADGEQEQIEVTRAALNYMQRLWDLAMQVDPGPPKDIGEPDAEGVYTATDPRTGARLHFRCRPRPGPDGARAPPAWEWSTSGRLWLPTSAADSIWCDSGDCSSPGLSGRLLIRRLELEAQLAAGRAAVRRAASAEPFGALPPLELPDLPPFKPAPRNGRSARRGPGAAAVAVAAAAAEGLGPLDGGLLGADIPECFLCPLTYNVMTDPVTTPGGITYQRDALVAWIRRHGTDPVTGHALAESQPYPNINLRDQIIGHFLVRQSLRDAP</sequence>
<keyword evidence="4" id="KW-1185">Reference proteome</keyword>
<feature type="coiled-coil region" evidence="1">
    <location>
        <begin position="117"/>
        <end position="144"/>
    </location>
</feature>
<dbReference type="AlphaFoldDB" id="A0A2V0NXP1"/>
<dbReference type="Proteomes" id="UP000247498">
    <property type="component" value="Unassembled WGS sequence"/>
</dbReference>
<feature type="domain" description="U-box" evidence="2">
    <location>
        <begin position="320"/>
        <end position="393"/>
    </location>
</feature>
<dbReference type="SUPFAM" id="SSF57850">
    <property type="entry name" value="RING/U-box"/>
    <property type="match status" value="1"/>
</dbReference>
<dbReference type="CDD" id="cd16655">
    <property type="entry name" value="RING-Ubox_WDSUB1-like"/>
    <property type="match status" value="1"/>
</dbReference>
<dbReference type="OrthoDB" id="548197at2759"/>
<dbReference type="SMART" id="SM00504">
    <property type="entry name" value="Ubox"/>
    <property type="match status" value="1"/>
</dbReference>
<dbReference type="InterPro" id="IPR052085">
    <property type="entry name" value="WD-SAM-U-box"/>
</dbReference>
<protein>
    <recommendedName>
        <fullName evidence="2">U-box domain-containing protein</fullName>
    </recommendedName>
</protein>
<dbReference type="PANTHER" id="PTHR46573:SF1">
    <property type="entry name" value="WD REPEAT, SAM AND U-BOX DOMAIN-CONTAINING PROTEIN 1"/>
    <property type="match status" value="1"/>
</dbReference>
<proteinExistence type="predicted"/>
<gene>
    <name evidence="3" type="ORF">Rsub_04182</name>
</gene>
<name>A0A2V0NXP1_9CHLO</name>
<dbReference type="GO" id="GO:0016567">
    <property type="term" value="P:protein ubiquitination"/>
    <property type="evidence" value="ECO:0007669"/>
    <property type="project" value="UniProtKB-UniPathway"/>
</dbReference>
<dbReference type="GO" id="GO:0004842">
    <property type="term" value="F:ubiquitin-protein transferase activity"/>
    <property type="evidence" value="ECO:0007669"/>
    <property type="project" value="InterPro"/>
</dbReference>
<dbReference type="PROSITE" id="PS51698">
    <property type="entry name" value="U_BOX"/>
    <property type="match status" value="1"/>
</dbReference>
<dbReference type="Pfam" id="PF04564">
    <property type="entry name" value="U-box"/>
    <property type="match status" value="1"/>
</dbReference>
<evidence type="ECO:0000313" key="3">
    <source>
        <dbReference type="EMBL" id="GBF91442.1"/>
    </source>
</evidence>
<dbReference type="EMBL" id="BDRX01000024">
    <property type="protein sequence ID" value="GBF91442.1"/>
    <property type="molecule type" value="Genomic_DNA"/>
</dbReference>